<sequence>MRKNKIALVTGGSGFFGTILIKFLLKKKIKIINFDKTVPDQIPQGVKFIKGNILNSKHINSAAKNVDIIFHNVANLPLAENKNKYDSININGTKNMLEAALKNKVKKVIYTSTGAVFGIPKINPINSNQTPVPKEEYGLTKLLGEKVCLDYIQKGVSVTILRPNTILGVGRLGTLSLLFKWVDEGYNIPVFDGGKNIYQFTHALDLSELSYRASLEKESEIYNCGAKDRTSMKDVMTNLCKFAKTKSEVKSVPMWPAIIGMNILSYLNLSPLGAYHSLMYGRSIFFNMRKNKRRLNWQPKYSNKDMIIESYKWYLKNKISTNYSKKNYEHQGFVKEGFLKYIKKIL</sequence>
<evidence type="ECO:0000313" key="6">
    <source>
        <dbReference type="Proteomes" id="UP001166004"/>
    </source>
</evidence>
<keyword evidence="6" id="KW-1185">Reference proteome</keyword>
<keyword evidence="3" id="KW-1133">Transmembrane helix</keyword>
<proteinExistence type="inferred from homology"/>
<name>A0ABX1T4R9_PELUQ</name>
<organism evidence="5 6">
    <name type="scientific">Pelagibacter ubique</name>
    <dbReference type="NCBI Taxonomy" id="198252"/>
    <lineage>
        <taxon>Bacteria</taxon>
        <taxon>Pseudomonadati</taxon>
        <taxon>Pseudomonadota</taxon>
        <taxon>Alphaproteobacteria</taxon>
        <taxon>Candidatus Pelagibacterales</taxon>
        <taxon>Candidatus Pelagibacteraceae</taxon>
        <taxon>Candidatus Pelagibacter</taxon>
    </lineage>
</organism>
<evidence type="ECO:0000313" key="5">
    <source>
        <dbReference type="EMBL" id="NMN67866.1"/>
    </source>
</evidence>
<evidence type="ECO:0000256" key="1">
    <source>
        <dbReference type="ARBA" id="ARBA00005125"/>
    </source>
</evidence>
<evidence type="ECO:0000259" key="4">
    <source>
        <dbReference type="Pfam" id="PF01370"/>
    </source>
</evidence>
<dbReference type="PANTHER" id="PTHR43000">
    <property type="entry name" value="DTDP-D-GLUCOSE 4,6-DEHYDRATASE-RELATED"/>
    <property type="match status" value="1"/>
</dbReference>
<dbReference type="InterPro" id="IPR036291">
    <property type="entry name" value="NAD(P)-bd_dom_sf"/>
</dbReference>
<comment type="pathway">
    <text evidence="1">Bacterial outer membrane biogenesis; LPS O-antigen biosynthesis.</text>
</comment>
<keyword evidence="3" id="KW-0472">Membrane</keyword>
<feature type="transmembrane region" description="Helical" evidence="3">
    <location>
        <begin position="6"/>
        <end position="25"/>
    </location>
</feature>
<dbReference type="RefSeq" id="WP_169036367.1">
    <property type="nucleotide sequence ID" value="NZ_LANA01000002.1"/>
</dbReference>
<dbReference type="Gene3D" id="3.40.50.720">
    <property type="entry name" value="NAD(P)-binding Rossmann-like Domain"/>
    <property type="match status" value="1"/>
</dbReference>
<dbReference type="EMBL" id="LANA01000002">
    <property type="protein sequence ID" value="NMN67866.1"/>
    <property type="molecule type" value="Genomic_DNA"/>
</dbReference>
<feature type="domain" description="NAD-dependent epimerase/dehydratase" evidence="4">
    <location>
        <begin position="7"/>
        <end position="225"/>
    </location>
</feature>
<comment type="caution">
    <text evidence="5">The sequence shown here is derived from an EMBL/GenBank/DDBJ whole genome shotgun (WGS) entry which is preliminary data.</text>
</comment>
<evidence type="ECO:0000256" key="3">
    <source>
        <dbReference type="SAM" id="Phobius"/>
    </source>
</evidence>
<gene>
    <name evidence="5" type="ORF">VP91_00010150</name>
</gene>
<reference evidence="5 6" key="1">
    <citation type="submission" date="2019-07" db="EMBL/GenBank/DDBJ databases">
        <title>SAR11 Genome Evolution.</title>
        <authorList>
            <person name="Giovannoni S."/>
        </authorList>
    </citation>
    <scope>NUCLEOTIDE SEQUENCE [LARGE SCALE GENOMIC DNA]</scope>
    <source>
        <strain evidence="5 6">HTCC9565</strain>
    </source>
</reference>
<dbReference type="Proteomes" id="UP001166004">
    <property type="component" value="Unassembled WGS sequence"/>
</dbReference>
<dbReference type="InterPro" id="IPR001509">
    <property type="entry name" value="Epimerase_deHydtase"/>
</dbReference>
<evidence type="ECO:0000256" key="2">
    <source>
        <dbReference type="ARBA" id="ARBA00007637"/>
    </source>
</evidence>
<comment type="similarity">
    <text evidence="2">Belongs to the NAD(P)-dependent epimerase/dehydratase family.</text>
</comment>
<accession>A0ABX1T4R9</accession>
<dbReference type="Pfam" id="PF01370">
    <property type="entry name" value="Epimerase"/>
    <property type="match status" value="1"/>
</dbReference>
<keyword evidence="3" id="KW-0812">Transmembrane</keyword>
<dbReference type="SUPFAM" id="SSF51735">
    <property type="entry name" value="NAD(P)-binding Rossmann-fold domains"/>
    <property type="match status" value="1"/>
</dbReference>
<protein>
    <submittedName>
        <fullName evidence="5">Nucleoside-diphosphate-sugar epimerase</fullName>
    </submittedName>
</protein>